<name>A0A561SYA7_9PSEU</name>
<gene>
    <name evidence="1" type="ORF">FHX44_115790</name>
</gene>
<dbReference type="AlphaFoldDB" id="A0A561SYA7"/>
<proteinExistence type="predicted"/>
<sequence length="34" mass="3869">MWWHPVYDDDAEHRYLRDLVERAATLAVGPASGA</sequence>
<comment type="caution">
    <text evidence="1">The sequence shown here is derived from an EMBL/GenBank/DDBJ whole genome shotgun (WGS) entry which is preliminary data.</text>
</comment>
<protein>
    <submittedName>
        <fullName evidence="1">Uncharacterized protein</fullName>
    </submittedName>
</protein>
<organism evidence="1 2">
    <name type="scientific">Pseudonocardia hierapolitana</name>
    <dbReference type="NCBI Taxonomy" id="1128676"/>
    <lineage>
        <taxon>Bacteria</taxon>
        <taxon>Bacillati</taxon>
        <taxon>Actinomycetota</taxon>
        <taxon>Actinomycetes</taxon>
        <taxon>Pseudonocardiales</taxon>
        <taxon>Pseudonocardiaceae</taxon>
        <taxon>Pseudonocardia</taxon>
    </lineage>
</organism>
<keyword evidence="2" id="KW-1185">Reference proteome</keyword>
<dbReference type="Proteomes" id="UP000321261">
    <property type="component" value="Unassembled WGS sequence"/>
</dbReference>
<reference evidence="1 2" key="1">
    <citation type="submission" date="2019-06" db="EMBL/GenBank/DDBJ databases">
        <title>Sequencing the genomes of 1000 actinobacteria strains.</title>
        <authorList>
            <person name="Klenk H.-P."/>
        </authorList>
    </citation>
    <scope>NUCLEOTIDE SEQUENCE [LARGE SCALE GENOMIC DNA]</scope>
    <source>
        <strain evidence="1 2">DSM 45671</strain>
    </source>
</reference>
<accession>A0A561SYA7</accession>
<evidence type="ECO:0000313" key="2">
    <source>
        <dbReference type="Proteomes" id="UP000321261"/>
    </source>
</evidence>
<dbReference type="EMBL" id="VIWU01000001">
    <property type="protein sequence ID" value="TWF79854.1"/>
    <property type="molecule type" value="Genomic_DNA"/>
</dbReference>
<evidence type="ECO:0000313" key="1">
    <source>
        <dbReference type="EMBL" id="TWF79854.1"/>
    </source>
</evidence>